<gene>
    <name evidence="2" type="ORF">BKA15_002435</name>
</gene>
<keyword evidence="3" id="KW-1185">Reference proteome</keyword>
<evidence type="ECO:0000256" key="1">
    <source>
        <dbReference type="SAM" id="MobiDB-lite"/>
    </source>
</evidence>
<feature type="region of interest" description="Disordered" evidence="1">
    <location>
        <begin position="26"/>
        <end position="45"/>
    </location>
</feature>
<dbReference type="EMBL" id="JACCBU010000001">
    <property type="protein sequence ID" value="NYE71106.1"/>
    <property type="molecule type" value="Genomic_DNA"/>
</dbReference>
<name>A0A7Y9I6X1_9ACTN</name>
<evidence type="ECO:0000313" key="2">
    <source>
        <dbReference type="EMBL" id="NYE71106.1"/>
    </source>
</evidence>
<proteinExistence type="predicted"/>
<dbReference type="AlphaFoldDB" id="A0A7Y9I6X1"/>
<accession>A0A7Y9I6X1</accession>
<dbReference type="Proteomes" id="UP000569914">
    <property type="component" value="Unassembled WGS sequence"/>
</dbReference>
<reference evidence="2 3" key="1">
    <citation type="submission" date="2020-07" db="EMBL/GenBank/DDBJ databases">
        <title>Sequencing the genomes of 1000 actinobacteria strains.</title>
        <authorList>
            <person name="Klenk H.-P."/>
        </authorList>
    </citation>
    <scope>NUCLEOTIDE SEQUENCE [LARGE SCALE GENOMIC DNA]</scope>
    <source>
        <strain evidence="2 3">DSM 22083</strain>
    </source>
</reference>
<evidence type="ECO:0000313" key="3">
    <source>
        <dbReference type="Proteomes" id="UP000569914"/>
    </source>
</evidence>
<comment type="caution">
    <text evidence="2">The sequence shown here is derived from an EMBL/GenBank/DDBJ whole genome shotgun (WGS) entry which is preliminary data.</text>
</comment>
<organism evidence="2 3">
    <name type="scientific">Microlunatus parietis</name>
    <dbReference type="NCBI Taxonomy" id="682979"/>
    <lineage>
        <taxon>Bacteria</taxon>
        <taxon>Bacillati</taxon>
        <taxon>Actinomycetota</taxon>
        <taxon>Actinomycetes</taxon>
        <taxon>Propionibacteriales</taxon>
        <taxon>Propionibacteriaceae</taxon>
        <taxon>Microlunatus</taxon>
    </lineage>
</organism>
<protein>
    <submittedName>
        <fullName evidence="2">Uncharacterized protein</fullName>
    </submittedName>
</protein>
<sequence>MQTAVAETEAAVSVSQATFAGAEQLLSSRRNPELPSRSGTPGNDVVIGSRSLVLARMGR</sequence>